<evidence type="ECO:0000256" key="13">
    <source>
        <dbReference type="ARBA" id="ARBA00047936"/>
    </source>
</evidence>
<dbReference type="InterPro" id="IPR008995">
    <property type="entry name" value="Mo/tungstate-bd_C_term_dom"/>
</dbReference>
<evidence type="ECO:0000256" key="8">
    <source>
        <dbReference type="ARBA" id="ARBA00023136"/>
    </source>
</evidence>
<dbReference type="Pfam" id="PF00005">
    <property type="entry name" value="ABC_tran"/>
    <property type="match status" value="1"/>
</dbReference>
<keyword evidence="17" id="KW-1185">Reference proteome</keyword>
<dbReference type="CDD" id="cd03259">
    <property type="entry name" value="ABC_Carb_Solutes_like"/>
    <property type="match status" value="1"/>
</dbReference>
<reference evidence="16 17" key="1">
    <citation type="submission" date="2023-05" db="EMBL/GenBank/DDBJ databases">
        <title>A new hyperthermophilic archaea 'Ignisphaera cupida' sp. nov. and description of the family 'Ignisphaeraceae' fam. nov.</title>
        <authorList>
            <person name="Podosokorskaya O.A."/>
            <person name="Elcheninov A.G."/>
            <person name="Klukina A."/>
            <person name="Merkel A.Y."/>
        </authorList>
    </citation>
    <scope>NUCLEOTIDE SEQUENCE [LARGE SCALE GENOMIC DNA]</scope>
    <source>
        <strain evidence="16 17">4213-co</strain>
    </source>
</reference>
<dbReference type="PANTHER" id="PTHR43875">
    <property type="entry name" value="MALTODEXTRIN IMPORT ATP-BINDING PROTEIN MSMX"/>
    <property type="match status" value="1"/>
</dbReference>
<dbReference type="InterPro" id="IPR013611">
    <property type="entry name" value="Transp-assoc_OB_typ2"/>
</dbReference>
<evidence type="ECO:0000256" key="4">
    <source>
        <dbReference type="ARBA" id="ARBA00022505"/>
    </source>
</evidence>
<evidence type="ECO:0000256" key="1">
    <source>
        <dbReference type="ARBA" id="ARBA00004236"/>
    </source>
</evidence>
<dbReference type="InterPro" id="IPR047641">
    <property type="entry name" value="ABC_transpr_MalK/UgpC-like"/>
</dbReference>
<dbReference type="GO" id="GO:0005886">
    <property type="term" value="C:plasma membrane"/>
    <property type="evidence" value="ECO:0007669"/>
    <property type="project" value="UniProtKB-SubCell"/>
</dbReference>
<organism evidence="16 17">
    <name type="scientific">Ignisphaera cupida</name>
    <dbReference type="NCBI Taxonomy" id="3050454"/>
    <lineage>
        <taxon>Archaea</taxon>
        <taxon>Thermoproteota</taxon>
        <taxon>Thermoprotei</taxon>
        <taxon>Desulfurococcales</taxon>
        <taxon>Desulfurococcaceae</taxon>
        <taxon>Ignisphaera</taxon>
    </lineage>
</organism>
<dbReference type="Gene3D" id="3.40.50.300">
    <property type="entry name" value="P-loop containing nucleotide triphosphate hydrolases"/>
    <property type="match status" value="1"/>
</dbReference>
<dbReference type="InterPro" id="IPR027417">
    <property type="entry name" value="P-loop_NTPase"/>
</dbReference>
<evidence type="ECO:0000256" key="6">
    <source>
        <dbReference type="ARBA" id="ARBA00022840"/>
    </source>
</evidence>
<dbReference type="Pfam" id="PF08402">
    <property type="entry name" value="TOBE_2"/>
    <property type="match status" value="1"/>
</dbReference>
<keyword evidence="4" id="KW-0500">Molybdenum</keyword>
<comment type="caution">
    <text evidence="16">The sequence shown here is derived from an EMBL/GenBank/DDBJ whole genome shotgun (WGS) entry which is preliminary data.</text>
</comment>
<evidence type="ECO:0000256" key="2">
    <source>
        <dbReference type="ARBA" id="ARBA00022448"/>
    </source>
</evidence>
<gene>
    <name evidence="16" type="ORF">QPL79_09175</name>
</gene>
<accession>A0ABD4Z8G5</accession>
<dbReference type="SUPFAM" id="SSF50331">
    <property type="entry name" value="MOP-like"/>
    <property type="match status" value="1"/>
</dbReference>
<dbReference type="InterPro" id="IPR015853">
    <property type="entry name" value="ABC_transpr_FbpC"/>
</dbReference>
<name>A0ABD4Z8G5_9CREN</name>
<evidence type="ECO:0000313" key="16">
    <source>
        <dbReference type="EMBL" id="MDK6029534.1"/>
    </source>
</evidence>
<keyword evidence="6 16" id="KW-0067">ATP-binding</keyword>
<dbReference type="PROSITE" id="PS50893">
    <property type="entry name" value="ABC_TRANSPORTER_2"/>
    <property type="match status" value="1"/>
</dbReference>
<comment type="function">
    <text evidence="14">Part of the ABC transporter complex WtpABC involved in molybdate/tungstate import. Responsible for energy coupling to the transport system.</text>
</comment>
<evidence type="ECO:0000256" key="14">
    <source>
        <dbReference type="ARBA" id="ARBA00057369"/>
    </source>
</evidence>
<dbReference type="EMBL" id="JASNVW010000011">
    <property type="protein sequence ID" value="MDK6029534.1"/>
    <property type="molecule type" value="Genomic_DNA"/>
</dbReference>
<dbReference type="InterPro" id="IPR017871">
    <property type="entry name" value="ABC_transporter-like_CS"/>
</dbReference>
<dbReference type="InterPro" id="IPR012340">
    <property type="entry name" value="NA-bd_OB-fold"/>
</dbReference>
<evidence type="ECO:0000256" key="11">
    <source>
        <dbReference type="ARBA" id="ARBA00039025"/>
    </source>
</evidence>
<keyword evidence="7" id="KW-1278">Translocase</keyword>
<dbReference type="PANTHER" id="PTHR43875:SF15">
    <property type="entry name" value="TREHALOSE IMPORT ATP-BINDING PROTEIN SUGC"/>
    <property type="match status" value="1"/>
</dbReference>
<comment type="subcellular location">
    <subcellularLocation>
        <location evidence="1">Cell membrane</location>
    </subcellularLocation>
</comment>
<dbReference type="EC" id="7.3.2.6" evidence="11"/>
<evidence type="ECO:0000256" key="7">
    <source>
        <dbReference type="ARBA" id="ARBA00022967"/>
    </source>
</evidence>
<keyword evidence="5" id="KW-0547">Nucleotide-binding</keyword>
<dbReference type="InterPro" id="IPR003593">
    <property type="entry name" value="AAA+_ATPase"/>
</dbReference>
<keyword evidence="3" id="KW-1003">Cell membrane</keyword>
<keyword evidence="8" id="KW-0472">Membrane</keyword>
<comment type="similarity">
    <text evidence="9">Belongs to the ABC transporter superfamily. Sulfate/tungstate importer (TC 3.A.1.6) family.</text>
</comment>
<evidence type="ECO:0000256" key="9">
    <source>
        <dbReference type="ARBA" id="ARBA00038307"/>
    </source>
</evidence>
<dbReference type="Gene3D" id="2.40.50.100">
    <property type="match status" value="1"/>
</dbReference>
<evidence type="ECO:0000313" key="17">
    <source>
        <dbReference type="Proteomes" id="UP001529235"/>
    </source>
</evidence>
<dbReference type="GO" id="GO:0005524">
    <property type="term" value="F:ATP binding"/>
    <property type="evidence" value="ECO:0007669"/>
    <property type="project" value="UniProtKB-KW"/>
</dbReference>
<dbReference type="GO" id="GO:1901238">
    <property type="term" value="F:ABC-type tungstate transporter activity"/>
    <property type="evidence" value="ECO:0007669"/>
    <property type="project" value="UniProtKB-EC"/>
</dbReference>
<evidence type="ECO:0000259" key="15">
    <source>
        <dbReference type="PROSITE" id="PS50893"/>
    </source>
</evidence>
<feature type="domain" description="ABC transporter" evidence="15">
    <location>
        <begin position="4"/>
        <end position="236"/>
    </location>
</feature>
<sequence>MESLRVQNLVKKYGSVTAINNISLEFTPGNIITVFGPAGSGKTTLLKIMAGFEKPDQGRIFLGNEDITDLPPHKRNVAFVFQTYALFPFMTVYDNIAFPLKAAKKYSSAEIDKKVKEVASLLRIDDILSKYPPQLSGGQRQRVAIARALVKDAKILLFDEPLTNLDYKIREAMRAELKRILRYSKDKIVVYSTPDPVEAVALGDYLAVLLFGNLIQFGDPLEALSKPKSIDVVKYLFYPPANMFEGVMVCKDTVCNVRLPTIDSNVRIANVKKISGEKEIIVAVRPQEMKLYFDVSSGITQDVIGLKGTVVTSEILGSETLIYVSINNKAIVKVLIPELRPIETAIEVLLTFGSTDVMIFDKATGKLIYSLGEFIEG</sequence>
<evidence type="ECO:0000256" key="12">
    <source>
        <dbReference type="ARBA" id="ARBA00041133"/>
    </source>
</evidence>
<dbReference type="PROSITE" id="PS00211">
    <property type="entry name" value="ABC_TRANSPORTER_1"/>
    <property type="match status" value="1"/>
</dbReference>
<comment type="catalytic activity">
    <reaction evidence="13">
        <text>tungstate(in) + ATP + H2O = tungstate(out) + ADP + phosphate + H(+)</text>
        <dbReference type="Rhea" id="RHEA:35027"/>
        <dbReference type="ChEBI" id="CHEBI:15377"/>
        <dbReference type="ChEBI" id="CHEBI:15378"/>
        <dbReference type="ChEBI" id="CHEBI:30616"/>
        <dbReference type="ChEBI" id="CHEBI:43474"/>
        <dbReference type="ChEBI" id="CHEBI:46502"/>
        <dbReference type="ChEBI" id="CHEBI:456216"/>
        <dbReference type="EC" id="7.3.2.6"/>
    </reaction>
</comment>
<dbReference type="RefSeq" id="WP_285274521.1">
    <property type="nucleotide sequence ID" value="NZ_JASNVW010000011.1"/>
</dbReference>
<dbReference type="SUPFAM" id="SSF52540">
    <property type="entry name" value="P-loop containing nucleoside triphosphate hydrolases"/>
    <property type="match status" value="1"/>
</dbReference>
<dbReference type="SMART" id="SM00382">
    <property type="entry name" value="AAA"/>
    <property type="match status" value="1"/>
</dbReference>
<comment type="subunit">
    <text evidence="10">The complex is composed of two ATP-binding proteins (WtpC), two transmembrane proteins (WtpB) and a solute-binding protein (WtpA).</text>
</comment>
<dbReference type="InterPro" id="IPR003439">
    <property type="entry name" value="ABC_transporter-like_ATP-bd"/>
</dbReference>
<evidence type="ECO:0000256" key="5">
    <source>
        <dbReference type="ARBA" id="ARBA00022741"/>
    </source>
</evidence>
<protein>
    <recommendedName>
        <fullName evidence="12">Molybdate/tungstate import ATP-binding protein WtpC</fullName>
        <ecNumber evidence="11">7.3.2.6</ecNumber>
    </recommendedName>
</protein>
<dbReference type="AlphaFoldDB" id="A0ABD4Z8G5"/>
<proteinExistence type="inferred from homology"/>
<evidence type="ECO:0000256" key="3">
    <source>
        <dbReference type="ARBA" id="ARBA00022475"/>
    </source>
</evidence>
<evidence type="ECO:0000256" key="10">
    <source>
        <dbReference type="ARBA" id="ARBA00038781"/>
    </source>
</evidence>
<keyword evidence="2" id="KW-0813">Transport</keyword>
<dbReference type="Gene3D" id="2.40.50.140">
    <property type="entry name" value="Nucleic acid-binding proteins"/>
    <property type="match status" value="1"/>
</dbReference>
<dbReference type="FunFam" id="3.40.50.300:FF:000425">
    <property type="entry name" value="Probable ABC transporter, ATP-binding subunit"/>
    <property type="match status" value="1"/>
</dbReference>
<dbReference type="Proteomes" id="UP001529235">
    <property type="component" value="Unassembled WGS sequence"/>
</dbReference>